<keyword evidence="5" id="KW-1185">Reference proteome</keyword>
<accession>A0A1H0Q326</accession>
<keyword evidence="2" id="KW-0378">Hydrolase</keyword>
<dbReference type="InterPro" id="IPR036380">
    <property type="entry name" value="Isochorismatase-like_sf"/>
</dbReference>
<sequence length="183" mass="20820">MKRALIIIDVQEAFNSPKWGVRNNLQAEENIRILLSLWRKTKQEVIYIQHTSKNPDSLFHPQNPGFKIKDMVRPLDGEKVITKEVNSAFIETNLEDYLLSKGITELVITGLTTAHCVSTSTRMSGNLGYTTFLLSDATATFGLYDHHNHYIEAETIHHVSLATIHKEFATVLTTESYIKEFLT</sequence>
<dbReference type="RefSeq" id="WP_090849675.1">
    <property type="nucleotide sequence ID" value="NZ_FNJU01000001.1"/>
</dbReference>
<dbReference type="Proteomes" id="UP000199159">
    <property type="component" value="Unassembled WGS sequence"/>
</dbReference>
<dbReference type="Gene3D" id="3.40.50.850">
    <property type="entry name" value="Isochorismatase-like"/>
    <property type="match status" value="1"/>
</dbReference>
<name>A0A1H0Q326_9BACI</name>
<evidence type="ECO:0000313" key="4">
    <source>
        <dbReference type="EMBL" id="SDP11500.1"/>
    </source>
</evidence>
<dbReference type="EMBL" id="FNJU01000001">
    <property type="protein sequence ID" value="SDP11500.1"/>
    <property type="molecule type" value="Genomic_DNA"/>
</dbReference>
<dbReference type="AlphaFoldDB" id="A0A1H0Q326"/>
<reference evidence="5" key="1">
    <citation type="submission" date="2016-10" db="EMBL/GenBank/DDBJ databases">
        <authorList>
            <person name="Varghese N."/>
            <person name="Submissions S."/>
        </authorList>
    </citation>
    <scope>NUCLEOTIDE SEQUENCE [LARGE SCALE GENOMIC DNA]</scope>
    <source>
        <strain evidence="5">IBRC-M10078</strain>
    </source>
</reference>
<evidence type="ECO:0000256" key="1">
    <source>
        <dbReference type="ARBA" id="ARBA00006336"/>
    </source>
</evidence>
<comment type="similarity">
    <text evidence="1">Belongs to the isochorismatase family.</text>
</comment>
<dbReference type="SUPFAM" id="SSF52499">
    <property type="entry name" value="Isochorismatase-like hydrolases"/>
    <property type="match status" value="1"/>
</dbReference>
<dbReference type="STRING" id="930152.SAMN05216565_101566"/>
<dbReference type="CDD" id="cd01014">
    <property type="entry name" value="nicotinamidase_related"/>
    <property type="match status" value="1"/>
</dbReference>
<evidence type="ECO:0000256" key="2">
    <source>
        <dbReference type="ARBA" id="ARBA00022801"/>
    </source>
</evidence>
<dbReference type="PANTHER" id="PTHR43540">
    <property type="entry name" value="PEROXYUREIDOACRYLATE/UREIDOACRYLATE AMIDOHYDROLASE-RELATED"/>
    <property type="match status" value="1"/>
</dbReference>
<gene>
    <name evidence="4" type="ORF">SAMN05216565_101566</name>
</gene>
<dbReference type="InterPro" id="IPR000868">
    <property type="entry name" value="Isochorismatase-like_dom"/>
</dbReference>
<dbReference type="Pfam" id="PF00857">
    <property type="entry name" value="Isochorismatase"/>
    <property type="match status" value="1"/>
</dbReference>
<dbReference type="PANTHER" id="PTHR43540:SF1">
    <property type="entry name" value="ISOCHORISMATASE HYDROLASE"/>
    <property type="match status" value="1"/>
</dbReference>
<dbReference type="InterPro" id="IPR050272">
    <property type="entry name" value="Isochorismatase-like_hydrls"/>
</dbReference>
<evidence type="ECO:0000313" key="5">
    <source>
        <dbReference type="Proteomes" id="UP000199159"/>
    </source>
</evidence>
<dbReference type="GO" id="GO:0016787">
    <property type="term" value="F:hydrolase activity"/>
    <property type="evidence" value="ECO:0007669"/>
    <property type="project" value="UniProtKB-KW"/>
</dbReference>
<evidence type="ECO:0000259" key="3">
    <source>
        <dbReference type="Pfam" id="PF00857"/>
    </source>
</evidence>
<organism evidence="4 5">
    <name type="scientific">Litchfieldia salsa</name>
    <dbReference type="NCBI Taxonomy" id="930152"/>
    <lineage>
        <taxon>Bacteria</taxon>
        <taxon>Bacillati</taxon>
        <taxon>Bacillota</taxon>
        <taxon>Bacilli</taxon>
        <taxon>Bacillales</taxon>
        <taxon>Bacillaceae</taxon>
        <taxon>Litchfieldia</taxon>
    </lineage>
</organism>
<proteinExistence type="inferred from homology"/>
<feature type="domain" description="Isochorismatase-like" evidence="3">
    <location>
        <begin position="4"/>
        <end position="175"/>
    </location>
</feature>
<protein>
    <submittedName>
        <fullName evidence="4">Nicotinamidase-related amidase</fullName>
    </submittedName>
</protein>
<dbReference type="OrthoDB" id="257098at2"/>